<feature type="compositionally biased region" description="Polar residues" evidence="4">
    <location>
        <begin position="348"/>
        <end position="362"/>
    </location>
</feature>
<dbReference type="OMA" id="CHNSVDR"/>
<protein>
    <recommendedName>
        <fullName evidence="5">CRC domain-containing protein</fullName>
    </recommendedName>
</protein>
<dbReference type="GO" id="GO:0005634">
    <property type="term" value="C:nucleus"/>
    <property type="evidence" value="ECO:0007669"/>
    <property type="project" value="UniProtKB-SubCell"/>
</dbReference>
<feature type="region of interest" description="Disordered" evidence="4">
    <location>
        <begin position="440"/>
        <end position="467"/>
    </location>
</feature>
<dbReference type="Pfam" id="PF03638">
    <property type="entry name" value="TCR"/>
    <property type="match status" value="2"/>
</dbReference>
<evidence type="ECO:0000256" key="4">
    <source>
        <dbReference type="SAM" id="MobiDB-lite"/>
    </source>
</evidence>
<evidence type="ECO:0000313" key="7">
    <source>
        <dbReference type="Proteomes" id="UP000007015"/>
    </source>
</evidence>
<dbReference type="InterPro" id="IPR033467">
    <property type="entry name" value="Tesmin/TSO1-like_CXC"/>
</dbReference>
<gene>
    <name evidence="6" type="ORF">OsI_25091</name>
</gene>
<organism evidence="6 7">
    <name type="scientific">Oryza sativa subsp. indica</name>
    <name type="common">Rice</name>
    <dbReference type="NCBI Taxonomy" id="39946"/>
    <lineage>
        <taxon>Eukaryota</taxon>
        <taxon>Viridiplantae</taxon>
        <taxon>Streptophyta</taxon>
        <taxon>Embryophyta</taxon>
        <taxon>Tracheophyta</taxon>
        <taxon>Spermatophyta</taxon>
        <taxon>Magnoliopsida</taxon>
        <taxon>Liliopsida</taxon>
        <taxon>Poales</taxon>
        <taxon>Poaceae</taxon>
        <taxon>BOP clade</taxon>
        <taxon>Oryzoideae</taxon>
        <taxon>Oryzeae</taxon>
        <taxon>Oryzinae</taxon>
        <taxon>Oryza</taxon>
        <taxon>Oryza sativa</taxon>
    </lineage>
</organism>
<feature type="region of interest" description="Disordered" evidence="4">
    <location>
        <begin position="604"/>
        <end position="629"/>
    </location>
</feature>
<feature type="region of interest" description="Disordered" evidence="4">
    <location>
        <begin position="348"/>
        <end position="367"/>
    </location>
</feature>
<evidence type="ECO:0000256" key="3">
    <source>
        <dbReference type="ARBA" id="ARBA00023242"/>
    </source>
</evidence>
<feature type="compositionally biased region" description="Polar residues" evidence="4">
    <location>
        <begin position="686"/>
        <end position="696"/>
    </location>
</feature>
<dbReference type="PANTHER" id="PTHR46159:SF12">
    <property type="entry name" value="PROTEIN TESMIN_TSO1-LIKE CXC 3-RELATED"/>
    <property type="match status" value="1"/>
</dbReference>
<dbReference type="PROSITE" id="PS51634">
    <property type="entry name" value="CRC"/>
    <property type="match status" value="1"/>
</dbReference>
<name>B8B7N9_ORYSI</name>
<evidence type="ECO:0000256" key="1">
    <source>
        <dbReference type="ARBA" id="ARBA00004123"/>
    </source>
</evidence>
<feature type="compositionally biased region" description="Polar residues" evidence="4">
    <location>
        <begin position="137"/>
        <end position="149"/>
    </location>
</feature>
<feature type="compositionally biased region" description="Basic and acidic residues" evidence="4">
    <location>
        <begin position="604"/>
        <end position="623"/>
    </location>
</feature>
<feature type="region of interest" description="Disordered" evidence="4">
    <location>
        <begin position="650"/>
        <end position="739"/>
    </location>
</feature>
<feature type="compositionally biased region" description="Polar residues" evidence="4">
    <location>
        <begin position="650"/>
        <end position="659"/>
    </location>
</feature>
<sequence length="794" mass="85537">MDTPDRAAAAARAEDSPLFSFIDSLSPIEPLKSAYSASSIQAYQSLNITSISSIFTSPHDNAQKESKLSKSSFAEFSESEVCADESDKNKPSKSSNAVRLFACTSTLTQATHKITSSVSEGTVGPPEGSNDLPQPGQFDSGSPDHNTTPCHGVRSDLKQGKCRKLQAFQTAKTNTSEKRKCLFSTEVQLMDGCQPEKLNDEILGCDWDDLISATSGELIAYDEDHKGVQLAVSNAESCGFLLSKLTGDGDISDRTHPSSSTQTYYRELLMDEDQTENAQLVPDGEKNISTEEIQDNLYEANGSIPTGYKVETQQQRGMRRRCLVFEAAGYSNRIVQKESVMDLSVSTCKGKSPVQNHSNPGKTPSPRVLRGIGLHLNALALTSKDKMICQDPMSSLVPSSATQQEAHGKMLSAGENFIHPGGELLELQMDDDCSAGVFLGNDHDSSQSNSPQKKRRKSDNGDDGEACKRCSCKKSKCLKLYCECFAAGVYCSEPCSCQGCLNKPIHEEIVLSTRKQIEFRNPLAFAPKVIRMSDAGQDITGEDPNNTPASARHKRGCNCKKSSCLKKYCECYQGGVGCSSNCRCEGCKNTFGKRDAAVSTEAEEMKQGGEEAENCGKEKENDLQKANAQSEDHPFLELVPITPPFDVSSSLLKPPNFSSAKPPRPTKARSNSSRSSSKAPGAVHSQKFSKIANSGLNEEMPDILRDDASPGNCVKTSSPNGKRVSPPHNALSVSPSRKGGRKLILKSIPSFPSLIGDASSGSSMNSSESAFNTASPLALASYSYACPWNQPGPS</sequence>
<dbReference type="GO" id="GO:0003700">
    <property type="term" value="F:DNA-binding transcription factor activity"/>
    <property type="evidence" value="ECO:0007669"/>
    <property type="project" value="InterPro"/>
</dbReference>
<keyword evidence="3" id="KW-0539">Nucleus</keyword>
<dbReference type="EMBL" id="CM000132">
    <property type="protein sequence ID" value="EEC81601.1"/>
    <property type="molecule type" value="Genomic_DNA"/>
</dbReference>
<dbReference type="STRING" id="39946.B8B7N9"/>
<evidence type="ECO:0000256" key="2">
    <source>
        <dbReference type="ARBA" id="ARBA00007267"/>
    </source>
</evidence>
<dbReference type="Proteomes" id="UP000007015">
    <property type="component" value="Chromosome 7"/>
</dbReference>
<dbReference type="HOGENOM" id="CLU_012297_1_0_1"/>
<dbReference type="InterPro" id="IPR044522">
    <property type="entry name" value="TSO1-like"/>
</dbReference>
<evidence type="ECO:0000259" key="5">
    <source>
        <dbReference type="PROSITE" id="PS51634"/>
    </source>
</evidence>
<feature type="region of interest" description="Disordered" evidence="4">
    <location>
        <begin position="114"/>
        <end position="155"/>
    </location>
</feature>
<dbReference type="InterPro" id="IPR005172">
    <property type="entry name" value="CRC"/>
</dbReference>
<reference evidence="6 7" key="1">
    <citation type="journal article" date="2005" name="PLoS Biol.">
        <title>The genomes of Oryza sativa: a history of duplications.</title>
        <authorList>
            <person name="Yu J."/>
            <person name="Wang J."/>
            <person name="Lin W."/>
            <person name="Li S."/>
            <person name="Li H."/>
            <person name="Zhou J."/>
            <person name="Ni P."/>
            <person name="Dong W."/>
            <person name="Hu S."/>
            <person name="Zeng C."/>
            <person name="Zhang J."/>
            <person name="Zhang Y."/>
            <person name="Li R."/>
            <person name="Xu Z."/>
            <person name="Li S."/>
            <person name="Li X."/>
            <person name="Zheng H."/>
            <person name="Cong L."/>
            <person name="Lin L."/>
            <person name="Yin J."/>
            <person name="Geng J."/>
            <person name="Li G."/>
            <person name="Shi J."/>
            <person name="Liu J."/>
            <person name="Lv H."/>
            <person name="Li J."/>
            <person name="Wang J."/>
            <person name="Deng Y."/>
            <person name="Ran L."/>
            <person name="Shi X."/>
            <person name="Wang X."/>
            <person name="Wu Q."/>
            <person name="Li C."/>
            <person name="Ren X."/>
            <person name="Wang J."/>
            <person name="Wang X."/>
            <person name="Li D."/>
            <person name="Liu D."/>
            <person name="Zhang X."/>
            <person name="Ji Z."/>
            <person name="Zhao W."/>
            <person name="Sun Y."/>
            <person name="Zhang Z."/>
            <person name="Bao J."/>
            <person name="Han Y."/>
            <person name="Dong L."/>
            <person name="Ji J."/>
            <person name="Chen P."/>
            <person name="Wu S."/>
            <person name="Liu J."/>
            <person name="Xiao Y."/>
            <person name="Bu D."/>
            <person name="Tan J."/>
            <person name="Yang L."/>
            <person name="Ye C."/>
            <person name="Zhang J."/>
            <person name="Xu J."/>
            <person name="Zhou Y."/>
            <person name="Yu Y."/>
            <person name="Zhang B."/>
            <person name="Zhuang S."/>
            <person name="Wei H."/>
            <person name="Liu B."/>
            <person name="Lei M."/>
            <person name="Yu H."/>
            <person name="Li Y."/>
            <person name="Xu H."/>
            <person name="Wei S."/>
            <person name="He X."/>
            <person name="Fang L."/>
            <person name="Zhang Z."/>
            <person name="Zhang Y."/>
            <person name="Huang X."/>
            <person name="Su Z."/>
            <person name="Tong W."/>
            <person name="Li J."/>
            <person name="Tong Z."/>
            <person name="Li S."/>
            <person name="Ye J."/>
            <person name="Wang L."/>
            <person name="Fang L."/>
            <person name="Lei T."/>
            <person name="Chen C."/>
            <person name="Chen H."/>
            <person name="Xu Z."/>
            <person name="Li H."/>
            <person name="Huang H."/>
            <person name="Zhang F."/>
            <person name="Xu H."/>
            <person name="Li N."/>
            <person name="Zhao C."/>
            <person name="Li S."/>
            <person name="Dong L."/>
            <person name="Huang Y."/>
            <person name="Li L."/>
            <person name="Xi Y."/>
            <person name="Qi Q."/>
            <person name="Li W."/>
            <person name="Zhang B."/>
            <person name="Hu W."/>
            <person name="Zhang Y."/>
            <person name="Tian X."/>
            <person name="Jiao Y."/>
            <person name="Liang X."/>
            <person name="Jin J."/>
            <person name="Gao L."/>
            <person name="Zheng W."/>
            <person name="Hao B."/>
            <person name="Liu S."/>
            <person name="Wang W."/>
            <person name="Yuan L."/>
            <person name="Cao M."/>
            <person name="McDermott J."/>
            <person name="Samudrala R."/>
            <person name="Wang J."/>
            <person name="Wong G.K."/>
            <person name="Yang H."/>
        </authorList>
    </citation>
    <scope>NUCLEOTIDE SEQUENCE [LARGE SCALE GENOMIC DNA]</scope>
    <source>
        <strain evidence="7">cv. 93-11</strain>
    </source>
</reference>
<evidence type="ECO:0000313" key="6">
    <source>
        <dbReference type="EMBL" id="EEC81601.1"/>
    </source>
</evidence>
<dbReference type="Gramene" id="BGIOSGA025242-TA">
    <property type="protein sequence ID" value="BGIOSGA025242-PA"/>
    <property type="gene ID" value="BGIOSGA025242"/>
</dbReference>
<dbReference type="PANTHER" id="PTHR46159">
    <property type="entry name" value="PROTEIN TESMIN/TSO1-LIKE CXC 2"/>
    <property type="match status" value="1"/>
</dbReference>
<proteinExistence type="inferred from homology"/>
<dbReference type="SMART" id="SM01114">
    <property type="entry name" value="CXC"/>
    <property type="match status" value="2"/>
</dbReference>
<accession>B8B7N9</accession>
<keyword evidence="7" id="KW-1185">Reference proteome</keyword>
<comment type="subcellular location">
    <subcellularLocation>
        <location evidence="1">Nucleus</location>
    </subcellularLocation>
</comment>
<comment type="similarity">
    <text evidence="2">Belongs to the lin-54 family.</text>
</comment>
<dbReference type="AlphaFoldDB" id="B8B7N9"/>
<feature type="domain" description="CRC" evidence="5">
    <location>
        <begin position="466"/>
        <end position="592"/>
    </location>
</feature>